<evidence type="ECO:0000313" key="3">
    <source>
        <dbReference type="EMBL" id="KAJ9705703.1"/>
    </source>
</evidence>
<feature type="transmembrane region" description="Helical" evidence="1">
    <location>
        <begin position="404"/>
        <end position="429"/>
    </location>
</feature>
<comment type="caution">
    <text evidence="3">The sequence shown here is derived from an EMBL/GenBank/DDBJ whole genome shotgun (WGS) entry which is preliminary data.</text>
</comment>
<keyword evidence="1" id="KW-0812">Transmembrane</keyword>
<feature type="transmembrane region" description="Helical" evidence="1">
    <location>
        <begin position="479"/>
        <end position="501"/>
    </location>
</feature>
<dbReference type="PANTHER" id="PTHR24177:SF314">
    <property type="entry name" value="PROTEIN ACCELERATED CELL DEATH 6-LIKE ISOFORM X1"/>
    <property type="match status" value="1"/>
</dbReference>
<dbReference type="Gene3D" id="1.25.40.20">
    <property type="entry name" value="Ankyrin repeat-containing domain"/>
    <property type="match status" value="1"/>
</dbReference>
<dbReference type="Proteomes" id="UP001168098">
    <property type="component" value="Unassembled WGS sequence"/>
</dbReference>
<dbReference type="InterPro" id="IPR026961">
    <property type="entry name" value="PGG_dom"/>
</dbReference>
<protein>
    <recommendedName>
        <fullName evidence="2">PGG domain-containing protein</fullName>
    </recommendedName>
</protein>
<proteinExistence type="predicted"/>
<keyword evidence="4" id="KW-1185">Reference proteome</keyword>
<feature type="transmembrane region" description="Helical" evidence="1">
    <location>
        <begin position="441"/>
        <end position="459"/>
    </location>
</feature>
<dbReference type="PANTHER" id="PTHR24177">
    <property type="entry name" value="CASKIN"/>
    <property type="match status" value="1"/>
</dbReference>
<dbReference type="SUPFAM" id="SSF48403">
    <property type="entry name" value="Ankyrin repeat"/>
    <property type="match status" value="1"/>
</dbReference>
<dbReference type="InterPro" id="IPR036770">
    <property type="entry name" value="Ankyrin_rpt-contain_sf"/>
</dbReference>
<organism evidence="3 4">
    <name type="scientific">Vitis rotundifolia</name>
    <name type="common">Muscadine grape</name>
    <dbReference type="NCBI Taxonomy" id="103349"/>
    <lineage>
        <taxon>Eukaryota</taxon>
        <taxon>Viridiplantae</taxon>
        <taxon>Streptophyta</taxon>
        <taxon>Embryophyta</taxon>
        <taxon>Tracheophyta</taxon>
        <taxon>Spermatophyta</taxon>
        <taxon>Magnoliopsida</taxon>
        <taxon>eudicotyledons</taxon>
        <taxon>Gunneridae</taxon>
        <taxon>Pentapetalae</taxon>
        <taxon>rosids</taxon>
        <taxon>Vitales</taxon>
        <taxon>Vitaceae</taxon>
        <taxon>Viteae</taxon>
        <taxon>Vitis</taxon>
    </lineage>
</organism>
<accession>A0AA39AFY9</accession>
<evidence type="ECO:0000256" key="1">
    <source>
        <dbReference type="SAM" id="Phobius"/>
    </source>
</evidence>
<reference evidence="3 4" key="1">
    <citation type="journal article" date="2023" name="BMC Biotechnol.">
        <title>Vitis rotundifolia cv Carlos genome sequencing.</title>
        <authorList>
            <person name="Huff M."/>
            <person name="Hulse-Kemp A."/>
            <person name="Scheffler B."/>
            <person name="Youngblood R."/>
            <person name="Simpson S."/>
            <person name="Babiker E."/>
            <person name="Staton M."/>
        </authorList>
    </citation>
    <scope>NUCLEOTIDE SEQUENCE [LARGE SCALE GENOMIC DNA]</scope>
    <source>
        <tissue evidence="3">Leaf</tissue>
    </source>
</reference>
<keyword evidence="1" id="KW-0472">Membrane</keyword>
<feature type="transmembrane region" description="Helical" evidence="1">
    <location>
        <begin position="369"/>
        <end position="392"/>
    </location>
</feature>
<keyword evidence="1" id="KW-1133">Transmembrane helix</keyword>
<sequence>MADYEDIKQERRIAKLCNALMDQRYWKVRRLCRKLREGPLQRISIYNDTVLHMMLPADGNHQFSDMKNNNGNTILHEVATSNTTISVAEELSNNADMLIAYNDLGVKPIFCAARYGQTLMFEFLANKMGLERQSLEDSKAHLQRNDGTTVLQISIALTLASMTTLQYLACNPTVFKRGKIQIRQGFIEQLNKSEIKKKRGFIKRGIIRDESINSLEELITLLVEKDTSWDASINSQIVGHSFEILSQKKGGQNSQESSTIKYKKSYEIFGNKFEVLARKLLSTTNNEGNFILHMVSLKRKSQASEKMQSPTLQLRDELLLFEKVKSTYKMLVSNPLNKENKNAEELFATRNEQLHQEAKEWLMHTTENCTMFSVFIATIALVAAYMVLGGSYESTGIPILYSKPFFVVFILADVFSLTLALIFVVAFRATIVLTMIHNPKNVVWSVVRFLLIPIFFLSYSPPLCSAILGHFEEWLKNFFVNLSIVLAIVIVIFLVVLFFSYM</sequence>
<feature type="domain" description="PGG" evidence="2">
    <location>
        <begin position="359"/>
        <end position="454"/>
    </location>
</feature>
<dbReference type="GO" id="GO:0016020">
    <property type="term" value="C:membrane"/>
    <property type="evidence" value="ECO:0007669"/>
    <property type="project" value="TreeGrafter"/>
</dbReference>
<name>A0AA39AFY9_VITRO</name>
<dbReference type="EMBL" id="JARBHA010000003">
    <property type="protein sequence ID" value="KAJ9705703.1"/>
    <property type="molecule type" value="Genomic_DNA"/>
</dbReference>
<dbReference type="Pfam" id="PF13962">
    <property type="entry name" value="PGG"/>
    <property type="match status" value="1"/>
</dbReference>
<evidence type="ECO:0000259" key="2">
    <source>
        <dbReference type="Pfam" id="PF13962"/>
    </source>
</evidence>
<evidence type="ECO:0000313" key="4">
    <source>
        <dbReference type="Proteomes" id="UP001168098"/>
    </source>
</evidence>
<dbReference type="AlphaFoldDB" id="A0AA39AFY9"/>
<gene>
    <name evidence="3" type="ORF">PVL29_003671</name>
</gene>